<comment type="pathway">
    <text evidence="3">Steroid metabolism; cholesterol metabolism.</text>
</comment>
<dbReference type="GeneID" id="101700719"/>
<evidence type="ECO:0000256" key="14">
    <source>
        <dbReference type="ARBA" id="ARBA00023128"/>
    </source>
</evidence>
<keyword evidence="10 19" id="KW-0521">NADP</keyword>
<dbReference type="AlphaFoldDB" id="A0AAX6RL06"/>
<comment type="cofactor">
    <cofactor evidence="1 19 20">
        <name>FAD</name>
        <dbReference type="ChEBI" id="CHEBI:57692"/>
    </cofactor>
</comment>
<dbReference type="FunFam" id="3.50.50.60:FF:000036">
    <property type="entry name" value="NADPH:adrenodoxin oxidoreductase, mitochondrial"/>
    <property type="match status" value="1"/>
</dbReference>
<keyword evidence="7" id="KW-0813">Transport</keyword>
<dbReference type="GO" id="GO:0005739">
    <property type="term" value="C:mitochondrion"/>
    <property type="evidence" value="ECO:0007669"/>
    <property type="project" value="UniProtKB-SubCell"/>
</dbReference>
<evidence type="ECO:0000256" key="5">
    <source>
        <dbReference type="ARBA" id="ARBA00013219"/>
    </source>
</evidence>
<evidence type="ECO:0000256" key="7">
    <source>
        <dbReference type="ARBA" id="ARBA00022448"/>
    </source>
</evidence>
<evidence type="ECO:0000256" key="4">
    <source>
        <dbReference type="ARBA" id="ARBA00008312"/>
    </source>
</evidence>
<evidence type="ECO:0000256" key="17">
    <source>
        <dbReference type="ARBA" id="ARBA00058506"/>
    </source>
</evidence>
<dbReference type="EC" id="1.18.1.6" evidence="5 19"/>
<dbReference type="PIRSF" id="PIRSF000362">
    <property type="entry name" value="FNR"/>
    <property type="match status" value="1"/>
</dbReference>
<evidence type="ECO:0000256" key="2">
    <source>
        <dbReference type="ARBA" id="ARBA00004173"/>
    </source>
</evidence>
<evidence type="ECO:0000313" key="22">
    <source>
        <dbReference type="Proteomes" id="UP000694906"/>
    </source>
</evidence>
<dbReference type="RefSeq" id="XP_021096674.1">
    <property type="nucleotide sequence ID" value="XM_021241015.1"/>
</dbReference>
<evidence type="ECO:0000313" key="23">
    <source>
        <dbReference type="RefSeq" id="XP_021096674.1"/>
    </source>
</evidence>
<dbReference type="Gene3D" id="3.50.50.60">
    <property type="entry name" value="FAD/NAD(P)-binding domain"/>
    <property type="match status" value="1"/>
</dbReference>
<evidence type="ECO:0000256" key="8">
    <source>
        <dbReference type="ARBA" id="ARBA00022630"/>
    </source>
</evidence>
<comment type="subunit">
    <text evidence="18">Monomer. Interacts directly with FDX1.</text>
</comment>
<comment type="catalytic activity">
    <reaction evidence="16">
        <text>2 reduced [2Fe-2S]-[ferredoxin] + NADP(+) + H(+) = 2 oxidized [2Fe-2S]-[ferredoxin] + NADPH</text>
        <dbReference type="Rhea" id="RHEA:20125"/>
        <dbReference type="Rhea" id="RHEA-COMP:10000"/>
        <dbReference type="Rhea" id="RHEA-COMP:10001"/>
        <dbReference type="ChEBI" id="CHEBI:15378"/>
        <dbReference type="ChEBI" id="CHEBI:33737"/>
        <dbReference type="ChEBI" id="CHEBI:33738"/>
        <dbReference type="ChEBI" id="CHEBI:57783"/>
        <dbReference type="ChEBI" id="CHEBI:58349"/>
    </reaction>
</comment>
<evidence type="ECO:0000256" key="11">
    <source>
        <dbReference type="ARBA" id="ARBA00022946"/>
    </source>
</evidence>
<dbReference type="CTD" id="2232"/>
<accession>A0AAX6RL06</accession>
<keyword evidence="13 19" id="KW-0560">Oxidoreductase</keyword>
<protein>
    <recommendedName>
        <fullName evidence="6 19">NADPH:adrenodoxin oxidoreductase, mitochondrial</fullName>
        <ecNumber evidence="5 19">1.18.1.6</ecNumber>
    </recommendedName>
</protein>
<comment type="similarity">
    <text evidence="4 19">Belongs to the ferredoxin--NADP reductase type 1 family.</text>
</comment>
<evidence type="ECO:0000256" key="9">
    <source>
        <dbReference type="ARBA" id="ARBA00022827"/>
    </source>
</evidence>
<comment type="catalytic activity">
    <reaction evidence="15 19">
        <text>2 reduced [adrenodoxin] + NADP(+) + H(+) = 2 oxidized [adrenodoxin] + NADPH</text>
        <dbReference type="Rhea" id="RHEA:42312"/>
        <dbReference type="Rhea" id="RHEA-COMP:9998"/>
        <dbReference type="Rhea" id="RHEA-COMP:9999"/>
        <dbReference type="ChEBI" id="CHEBI:15378"/>
        <dbReference type="ChEBI" id="CHEBI:33737"/>
        <dbReference type="ChEBI" id="CHEBI:33738"/>
        <dbReference type="ChEBI" id="CHEBI:57783"/>
        <dbReference type="ChEBI" id="CHEBI:58349"/>
        <dbReference type="EC" id="1.18.1.6"/>
    </reaction>
</comment>
<evidence type="ECO:0000256" key="13">
    <source>
        <dbReference type="ARBA" id="ARBA00023002"/>
    </source>
</evidence>
<keyword evidence="22" id="KW-1185">Reference proteome</keyword>
<evidence type="ECO:0000256" key="12">
    <source>
        <dbReference type="ARBA" id="ARBA00022982"/>
    </source>
</evidence>
<dbReference type="PANTHER" id="PTHR48467">
    <property type="entry name" value="GLUTAMATE SYNTHASE 1 [NADH], CHLOROPLASTIC-LIKE"/>
    <property type="match status" value="1"/>
</dbReference>
<comment type="function">
    <text evidence="17">Serves as the first electron transfer protein in all the mitochondrial P450 systems including cholesterol side chain cleavage in all steroidogenic tissues, steroid 11-beta hydroxylation in the adrenal cortex, 25-OH-vitamin D3-24 hydroxylation in the kidney, and sterol C-27 hydroxylation in the liver. Also acts as a ferredoxin--NADP(+) reductase essential for coenzyme Q biosynthesis: together with FDX2, transfers the electrons required for the hydroxylation reaction performed by COQ6.</text>
</comment>
<evidence type="ECO:0000256" key="20">
    <source>
        <dbReference type="PIRSR" id="PIRSR000362-1"/>
    </source>
</evidence>
<dbReference type="InterPro" id="IPR036188">
    <property type="entry name" value="FAD/NAD-bd_sf"/>
</dbReference>
<evidence type="ECO:0000256" key="21">
    <source>
        <dbReference type="PIRSR" id="PIRSR000362-2"/>
    </source>
</evidence>
<evidence type="ECO:0000256" key="18">
    <source>
        <dbReference type="ARBA" id="ARBA00062771"/>
    </source>
</evidence>
<keyword evidence="8 19" id="KW-0285">Flavoprotein</keyword>
<keyword evidence="11" id="KW-0809">Transit peptide</keyword>
<dbReference type="Gene3D" id="3.40.50.720">
    <property type="entry name" value="NAD(P)-binding Rossmann-like Domain"/>
    <property type="match status" value="1"/>
</dbReference>
<sequence>MAPRCWRWGQWLVWPRTWPPPSRNTLTPAFYQRFSTQTTPQICVVGSGPAGFYTAQHLLKNVINTFTQTAHSERCAFRGNVAVGRDVTVSELREAYHAVVLSYGAEDHQALGIPGEELPGVCSARAFVGWYNGLPENQALAPDLSCDTAVILGQGNVALDVARILLTPPEHLEKTDITEAALGLLRQSQVKTVWIVGRRGPLQVAFTIKELREMIQLPGTRTILDPADFLGLQDRIKEVPRPRKRLSELLLRTAIEKLGPEEASRQASASRAWGLRFFRSPQQVLPSPDGQQAAGIRLAVTRLEGVGEATRAVPTGETEDLPCGLVLSSVGYKSLPIDPSVPFDPKLGVIPNTEGRVVDVPGLYCSGWVKRGPTGVIATTMTDSFLTSEVLLQDLKAGLLPSGPRPGYTAIQALLSSRGIRPVSFSDWEKLDAEEVSRGQGAGKPREKLVDSQEMLRLLGC</sequence>
<evidence type="ECO:0000256" key="3">
    <source>
        <dbReference type="ARBA" id="ARBA00004731"/>
    </source>
</evidence>
<dbReference type="Proteomes" id="UP000694906">
    <property type="component" value="Unplaced"/>
</dbReference>
<reference evidence="23" key="1">
    <citation type="submission" date="2025-08" db="UniProtKB">
        <authorList>
            <consortium name="RefSeq"/>
        </authorList>
    </citation>
    <scope>IDENTIFICATION</scope>
</reference>
<keyword evidence="9 19" id="KW-0274">FAD</keyword>
<evidence type="ECO:0000256" key="19">
    <source>
        <dbReference type="PIRNR" id="PIRNR000362"/>
    </source>
</evidence>
<feature type="binding site" evidence="20">
    <location>
        <position position="368"/>
    </location>
    <ligand>
        <name>FAD</name>
        <dbReference type="ChEBI" id="CHEBI:57692"/>
    </ligand>
</feature>
<evidence type="ECO:0000256" key="15">
    <source>
        <dbReference type="ARBA" id="ARBA00048933"/>
    </source>
</evidence>
<evidence type="ECO:0000256" key="1">
    <source>
        <dbReference type="ARBA" id="ARBA00001974"/>
    </source>
</evidence>
<organism evidence="22 23">
    <name type="scientific">Heterocephalus glaber</name>
    <name type="common">Naked mole rat</name>
    <dbReference type="NCBI Taxonomy" id="10181"/>
    <lineage>
        <taxon>Eukaryota</taxon>
        <taxon>Metazoa</taxon>
        <taxon>Chordata</taxon>
        <taxon>Craniata</taxon>
        <taxon>Vertebrata</taxon>
        <taxon>Euteleostomi</taxon>
        <taxon>Mammalia</taxon>
        <taxon>Eutheria</taxon>
        <taxon>Euarchontoglires</taxon>
        <taxon>Glires</taxon>
        <taxon>Rodentia</taxon>
        <taxon>Hystricomorpha</taxon>
        <taxon>Bathyergidae</taxon>
        <taxon>Heterocephalus</taxon>
    </lineage>
</organism>
<evidence type="ECO:0000256" key="16">
    <source>
        <dbReference type="ARBA" id="ARBA00051209"/>
    </source>
</evidence>
<feature type="binding site" evidence="21">
    <location>
        <begin position="198"/>
        <end position="199"/>
    </location>
    <ligand>
        <name>NADP(+)</name>
        <dbReference type="ChEBI" id="CHEBI:58349"/>
    </ligand>
</feature>
<dbReference type="InterPro" id="IPR021163">
    <property type="entry name" value="Ferredox_Rdtase_adrenod"/>
</dbReference>
<gene>
    <name evidence="23" type="primary">Fdxr</name>
</gene>
<feature type="binding site" evidence="21">
    <location>
        <begin position="154"/>
        <end position="157"/>
    </location>
    <ligand>
        <name>NADP(+)</name>
        <dbReference type="ChEBI" id="CHEBI:58349"/>
    </ligand>
</feature>
<dbReference type="PANTHER" id="PTHR48467:SF1">
    <property type="entry name" value="GLUTAMATE SYNTHASE 1 [NADH], CHLOROPLASTIC-LIKE"/>
    <property type="match status" value="1"/>
</dbReference>
<comment type="subcellular location">
    <subcellularLocation>
        <location evidence="2 19">Mitochondrion</location>
    </subcellularLocation>
</comment>
<dbReference type="PRINTS" id="PR00419">
    <property type="entry name" value="ADXRDTASE"/>
</dbReference>
<dbReference type="InterPro" id="IPR055275">
    <property type="entry name" value="Ferredox_Rdtase"/>
</dbReference>
<feature type="binding site" evidence="20">
    <location>
        <begin position="375"/>
        <end position="377"/>
    </location>
    <ligand>
        <name>FAD</name>
        <dbReference type="ChEBI" id="CHEBI:57692"/>
    </ligand>
</feature>
<name>A0AAX6RL06_HETGA</name>
<feature type="binding site" evidence="21">
    <location>
        <position position="375"/>
    </location>
    <ligand>
        <name>NADP(+)</name>
        <dbReference type="ChEBI" id="CHEBI:58349"/>
    </ligand>
</feature>
<keyword evidence="12" id="KW-0249">Electron transport</keyword>
<dbReference type="GO" id="GO:0016491">
    <property type="term" value="F:oxidoreductase activity"/>
    <property type="evidence" value="ECO:0007669"/>
    <property type="project" value="UniProtKB-KW"/>
</dbReference>
<feature type="binding site" evidence="21">
    <location>
        <position position="210"/>
    </location>
    <ligand>
        <name>NADP(+)</name>
        <dbReference type="ChEBI" id="CHEBI:58349"/>
    </ligand>
</feature>
<evidence type="ECO:0000256" key="6">
    <source>
        <dbReference type="ARBA" id="ARBA00016287"/>
    </source>
</evidence>
<keyword evidence="14 19" id="KW-0496">Mitochondrion</keyword>
<proteinExistence type="inferred from homology"/>
<feature type="binding site" evidence="20">
    <location>
        <position position="83"/>
    </location>
    <ligand>
        <name>FAD</name>
        <dbReference type="ChEBI" id="CHEBI:57692"/>
    </ligand>
</feature>
<evidence type="ECO:0000256" key="10">
    <source>
        <dbReference type="ARBA" id="ARBA00022857"/>
    </source>
</evidence>
<dbReference type="SUPFAM" id="SSF51905">
    <property type="entry name" value="FAD/NAD(P)-binding domain"/>
    <property type="match status" value="1"/>
</dbReference>
<feature type="binding site" evidence="20">
    <location>
        <position position="50"/>
    </location>
    <ligand>
        <name>FAD</name>
        <dbReference type="ChEBI" id="CHEBI:57692"/>
    </ligand>
</feature>
<dbReference type="SUPFAM" id="SSF51971">
    <property type="entry name" value="Nucleotide-binding domain"/>
    <property type="match status" value="2"/>
</dbReference>